<protein>
    <submittedName>
        <fullName evidence="3">N-alpha-acetyltransferase 80</fullName>
    </submittedName>
</protein>
<dbReference type="RefSeq" id="XP_023950345.1">
    <property type="nucleotide sequence ID" value="XM_024094577.2"/>
</dbReference>
<sequence length="202" mass="23080">MDFEHLEVLPLHKYPHYLMPCCELINNEWPRSEKARIMSLEASCDELPTSLILINKEKLLCGHCKLTPIPIMPNSCFLETVVIRKSMRGKRLGTFLMQKVEDYCKNVLKLETIHLSTKGQEDFYAKLGYEVCAPVSIYGSSINYISLRNSSNKTTSVPIRNIDNSVATIDKNTAPPPPPMPKPQNIINTLQSNRTYMFKYLI</sequence>
<dbReference type="GO" id="GO:0008080">
    <property type="term" value="F:N-acetyltransferase activity"/>
    <property type="evidence" value="ECO:0007669"/>
    <property type="project" value="InterPro"/>
</dbReference>
<dbReference type="AlphaFoldDB" id="A0A6J1NRK8"/>
<gene>
    <name evidence="3" type="primary">LOC112054709</name>
</gene>
<dbReference type="InterPro" id="IPR016181">
    <property type="entry name" value="Acyl_CoA_acyltransferase"/>
</dbReference>
<dbReference type="SUPFAM" id="SSF55729">
    <property type="entry name" value="Acyl-CoA N-acyltransferases (Nat)"/>
    <property type="match status" value="1"/>
</dbReference>
<evidence type="ECO:0000259" key="1">
    <source>
        <dbReference type="PROSITE" id="PS51186"/>
    </source>
</evidence>
<dbReference type="PANTHER" id="PTHR13538">
    <property type="entry name" value="N-ACETYLTRANSFERASE 6"/>
    <property type="match status" value="1"/>
</dbReference>
<dbReference type="PANTHER" id="PTHR13538:SF4">
    <property type="entry name" value="N-ALPHA-ACETYLTRANSFERASE 80"/>
    <property type="match status" value="1"/>
</dbReference>
<accession>A0A6J1NRK8</accession>
<dbReference type="GO" id="GO:0005737">
    <property type="term" value="C:cytoplasm"/>
    <property type="evidence" value="ECO:0007669"/>
    <property type="project" value="TreeGrafter"/>
</dbReference>
<dbReference type="PROSITE" id="PS51186">
    <property type="entry name" value="GNAT"/>
    <property type="match status" value="1"/>
</dbReference>
<evidence type="ECO:0000313" key="3">
    <source>
        <dbReference type="RefSeq" id="XP_023950345.1"/>
    </source>
</evidence>
<dbReference type="InterPro" id="IPR000182">
    <property type="entry name" value="GNAT_dom"/>
</dbReference>
<dbReference type="KEGG" id="bany:112054709"/>
<proteinExistence type="predicted"/>
<name>A0A6J1NRK8_BICAN</name>
<dbReference type="CDD" id="cd04301">
    <property type="entry name" value="NAT_SF"/>
    <property type="match status" value="1"/>
</dbReference>
<dbReference type="CTD" id="24142"/>
<evidence type="ECO:0000313" key="2">
    <source>
        <dbReference type="Proteomes" id="UP001652582"/>
    </source>
</evidence>
<dbReference type="InterPro" id="IPR039840">
    <property type="entry name" value="NAA80"/>
</dbReference>
<dbReference type="Proteomes" id="UP001652582">
    <property type="component" value="Chromosome 21"/>
</dbReference>
<dbReference type="Gene3D" id="3.40.630.30">
    <property type="match status" value="1"/>
</dbReference>
<feature type="domain" description="N-acetyltransferase" evidence="1">
    <location>
        <begin position="6"/>
        <end position="148"/>
    </location>
</feature>
<keyword evidence="2" id="KW-1185">Reference proteome</keyword>
<dbReference type="Pfam" id="PF00583">
    <property type="entry name" value="Acetyltransf_1"/>
    <property type="match status" value="1"/>
</dbReference>
<organism evidence="2 3">
    <name type="scientific">Bicyclus anynana</name>
    <name type="common">Squinting bush brown butterfly</name>
    <dbReference type="NCBI Taxonomy" id="110368"/>
    <lineage>
        <taxon>Eukaryota</taxon>
        <taxon>Metazoa</taxon>
        <taxon>Ecdysozoa</taxon>
        <taxon>Arthropoda</taxon>
        <taxon>Hexapoda</taxon>
        <taxon>Insecta</taxon>
        <taxon>Pterygota</taxon>
        <taxon>Neoptera</taxon>
        <taxon>Endopterygota</taxon>
        <taxon>Lepidoptera</taxon>
        <taxon>Glossata</taxon>
        <taxon>Ditrysia</taxon>
        <taxon>Papilionoidea</taxon>
        <taxon>Nymphalidae</taxon>
        <taxon>Satyrinae</taxon>
        <taxon>Satyrini</taxon>
        <taxon>Mycalesina</taxon>
        <taxon>Bicyclus</taxon>
    </lineage>
</organism>
<reference evidence="3" key="1">
    <citation type="submission" date="2025-08" db="UniProtKB">
        <authorList>
            <consortium name="RefSeq"/>
        </authorList>
    </citation>
    <scope>IDENTIFICATION</scope>
</reference>
<dbReference type="GO" id="GO:1905502">
    <property type="term" value="F:acetyl-CoA binding"/>
    <property type="evidence" value="ECO:0007669"/>
    <property type="project" value="TreeGrafter"/>
</dbReference>
<dbReference type="GeneID" id="112054709"/>
<dbReference type="OrthoDB" id="329272at2759"/>